<evidence type="ECO:0000313" key="3">
    <source>
        <dbReference type="Proteomes" id="UP000799750"/>
    </source>
</evidence>
<proteinExistence type="predicted"/>
<dbReference type="EMBL" id="MU004198">
    <property type="protein sequence ID" value="KAF2489603.1"/>
    <property type="molecule type" value="Genomic_DNA"/>
</dbReference>
<keyword evidence="3" id="KW-1185">Reference proteome</keyword>
<feature type="region of interest" description="Disordered" evidence="1">
    <location>
        <begin position="59"/>
        <end position="92"/>
    </location>
</feature>
<accession>A0A6A6QD61</accession>
<evidence type="ECO:0000256" key="1">
    <source>
        <dbReference type="SAM" id="MobiDB-lite"/>
    </source>
</evidence>
<reference evidence="2" key="1">
    <citation type="journal article" date="2020" name="Stud. Mycol.">
        <title>101 Dothideomycetes genomes: a test case for predicting lifestyles and emergence of pathogens.</title>
        <authorList>
            <person name="Haridas S."/>
            <person name="Albert R."/>
            <person name="Binder M."/>
            <person name="Bloem J."/>
            <person name="Labutti K."/>
            <person name="Salamov A."/>
            <person name="Andreopoulos B."/>
            <person name="Baker S."/>
            <person name="Barry K."/>
            <person name="Bills G."/>
            <person name="Bluhm B."/>
            <person name="Cannon C."/>
            <person name="Castanera R."/>
            <person name="Culley D."/>
            <person name="Daum C."/>
            <person name="Ezra D."/>
            <person name="Gonzalez J."/>
            <person name="Henrissat B."/>
            <person name="Kuo A."/>
            <person name="Liang C."/>
            <person name="Lipzen A."/>
            <person name="Lutzoni F."/>
            <person name="Magnuson J."/>
            <person name="Mondo S."/>
            <person name="Nolan M."/>
            <person name="Ohm R."/>
            <person name="Pangilinan J."/>
            <person name="Park H.-J."/>
            <person name="Ramirez L."/>
            <person name="Alfaro M."/>
            <person name="Sun H."/>
            <person name="Tritt A."/>
            <person name="Yoshinaga Y."/>
            <person name="Zwiers L.-H."/>
            <person name="Turgeon B."/>
            <person name="Goodwin S."/>
            <person name="Spatafora J."/>
            <person name="Crous P."/>
            <person name="Grigoriev I."/>
        </authorList>
    </citation>
    <scope>NUCLEOTIDE SEQUENCE</scope>
    <source>
        <strain evidence="2">CBS 269.34</strain>
    </source>
</reference>
<evidence type="ECO:0000313" key="2">
    <source>
        <dbReference type="EMBL" id="KAF2489603.1"/>
    </source>
</evidence>
<gene>
    <name evidence="2" type="ORF">BU16DRAFT_531132</name>
</gene>
<feature type="compositionally biased region" description="Basic and acidic residues" evidence="1">
    <location>
        <begin position="59"/>
        <end position="82"/>
    </location>
</feature>
<organism evidence="2 3">
    <name type="scientific">Lophium mytilinum</name>
    <dbReference type="NCBI Taxonomy" id="390894"/>
    <lineage>
        <taxon>Eukaryota</taxon>
        <taxon>Fungi</taxon>
        <taxon>Dikarya</taxon>
        <taxon>Ascomycota</taxon>
        <taxon>Pezizomycotina</taxon>
        <taxon>Dothideomycetes</taxon>
        <taxon>Pleosporomycetidae</taxon>
        <taxon>Mytilinidiales</taxon>
        <taxon>Mytilinidiaceae</taxon>
        <taxon>Lophium</taxon>
    </lineage>
</organism>
<dbReference type="Proteomes" id="UP000799750">
    <property type="component" value="Unassembled WGS sequence"/>
</dbReference>
<name>A0A6A6QD61_9PEZI</name>
<dbReference type="AlphaFoldDB" id="A0A6A6QD61"/>
<dbReference type="OrthoDB" id="5422613at2759"/>
<sequence>MASEPHAVDLVVGVLKCMKDSSVLTLIASVCREDENTLELIAQKLQNTPCVVAQADHSTVKAEPGESKNGVKLEPTESKANDYDDATGAGRRKRKRMDYNKLRYQTCKECGKQFDITKNNDEACVWHYGLMTPIFTFAERKEGESLDDYDTFIGKTRVYESSEDESLEARTLERHQFEADMIKKHPEVFRYSCCYGRPLSRGCRKQLHVVKEL</sequence>
<protein>
    <submittedName>
        <fullName evidence="2">Uncharacterized protein</fullName>
    </submittedName>
</protein>